<proteinExistence type="predicted"/>
<dbReference type="SUPFAM" id="SSF117281">
    <property type="entry name" value="Kelch motif"/>
    <property type="match status" value="1"/>
</dbReference>
<evidence type="ECO:0000313" key="4">
    <source>
        <dbReference type="Proteomes" id="UP000663860"/>
    </source>
</evidence>
<dbReference type="Proteomes" id="UP000663860">
    <property type="component" value="Unassembled WGS sequence"/>
</dbReference>
<sequence>MNIARGYQIVSILANGSVLVTDGQGNGSSYLNSAELYNPSTGNWTTTGNMSIARSRHIASTLANGSVLVTGGQSTGGNFLNSADLY</sequence>
<dbReference type="AlphaFoldDB" id="A0A815FP12"/>
<dbReference type="Pfam" id="PF01344">
    <property type="entry name" value="Kelch_1"/>
    <property type="match status" value="1"/>
</dbReference>
<comment type="caution">
    <text evidence="2">The sequence shown here is derived from an EMBL/GenBank/DDBJ whole genome shotgun (WGS) entry which is preliminary data.</text>
</comment>
<evidence type="ECO:0000313" key="3">
    <source>
        <dbReference type="EMBL" id="CAF4099154.1"/>
    </source>
</evidence>
<reference evidence="2" key="1">
    <citation type="submission" date="2021-02" db="EMBL/GenBank/DDBJ databases">
        <authorList>
            <person name="Nowell W R."/>
        </authorList>
    </citation>
    <scope>NUCLEOTIDE SEQUENCE</scope>
</reference>
<evidence type="ECO:0000256" key="1">
    <source>
        <dbReference type="ARBA" id="ARBA00022441"/>
    </source>
</evidence>
<dbReference type="EMBL" id="CAJOBB010004685">
    <property type="protein sequence ID" value="CAF4099154.1"/>
    <property type="molecule type" value="Genomic_DNA"/>
</dbReference>
<protein>
    <submittedName>
        <fullName evidence="2">Uncharacterized protein</fullName>
    </submittedName>
</protein>
<dbReference type="InterPro" id="IPR015915">
    <property type="entry name" value="Kelch-typ_b-propeller"/>
</dbReference>
<keyword evidence="1" id="KW-0880">Kelch repeat</keyword>
<accession>A0A815FP12</accession>
<name>A0A815FP12_9BILA</name>
<dbReference type="EMBL" id="CAJNOE010000735">
    <property type="protein sequence ID" value="CAF1321670.1"/>
    <property type="molecule type" value="Genomic_DNA"/>
</dbReference>
<dbReference type="Gene3D" id="2.130.10.80">
    <property type="entry name" value="Galactose oxidase/kelch, beta-propeller"/>
    <property type="match status" value="1"/>
</dbReference>
<dbReference type="InterPro" id="IPR006652">
    <property type="entry name" value="Kelch_1"/>
</dbReference>
<evidence type="ECO:0000313" key="2">
    <source>
        <dbReference type="EMBL" id="CAF1321670.1"/>
    </source>
</evidence>
<dbReference type="InterPro" id="IPR037293">
    <property type="entry name" value="Gal_Oxidase_central_sf"/>
</dbReference>
<dbReference type="SMART" id="SM00612">
    <property type="entry name" value="Kelch"/>
    <property type="match status" value="1"/>
</dbReference>
<dbReference type="Proteomes" id="UP000663868">
    <property type="component" value="Unassembled WGS sequence"/>
</dbReference>
<gene>
    <name evidence="2" type="ORF">IZO911_LOCUS35182</name>
    <name evidence="3" type="ORF">KXQ929_LOCUS34421</name>
</gene>
<organism evidence="2 4">
    <name type="scientific">Adineta steineri</name>
    <dbReference type="NCBI Taxonomy" id="433720"/>
    <lineage>
        <taxon>Eukaryota</taxon>
        <taxon>Metazoa</taxon>
        <taxon>Spiralia</taxon>
        <taxon>Gnathifera</taxon>
        <taxon>Rotifera</taxon>
        <taxon>Eurotatoria</taxon>
        <taxon>Bdelloidea</taxon>
        <taxon>Adinetida</taxon>
        <taxon>Adinetidae</taxon>
        <taxon>Adineta</taxon>
    </lineage>
</organism>